<keyword evidence="2" id="KW-0233">DNA recombination</keyword>
<dbReference type="Pfam" id="PF00436">
    <property type="entry name" value="SSB"/>
    <property type="match status" value="1"/>
</dbReference>
<keyword evidence="1 3" id="KW-0238">DNA-binding</keyword>
<dbReference type="CDD" id="cd04496">
    <property type="entry name" value="SSB_OBF"/>
    <property type="match status" value="1"/>
</dbReference>
<dbReference type="Proteomes" id="UP001144323">
    <property type="component" value="Unassembled WGS sequence"/>
</dbReference>
<dbReference type="PROSITE" id="PS50935">
    <property type="entry name" value="SSB"/>
    <property type="match status" value="1"/>
</dbReference>
<dbReference type="PIRSF" id="PIRSF002070">
    <property type="entry name" value="SSB"/>
    <property type="match status" value="1"/>
</dbReference>
<dbReference type="EMBL" id="BSEC01000005">
    <property type="protein sequence ID" value="GLI95799.1"/>
    <property type="molecule type" value="Genomic_DNA"/>
</dbReference>
<dbReference type="Gene3D" id="2.40.50.140">
    <property type="entry name" value="Nucleic acid-binding proteins"/>
    <property type="match status" value="1"/>
</dbReference>
<dbReference type="RefSeq" id="WP_281806821.1">
    <property type="nucleotide sequence ID" value="NZ_BSEC01000005.1"/>
</dbReference>
<reference evidence="4" key="1">
    <citation type="journal article" date="2023" name="Int. J. Syst. Evol. Microbiol.">
        <title>Methylocystis iwaonis sp. nov., a type II methane-oxidizing bacterium from surface soil of a rice paddy field in Japan, and emended description of the genus Methylocystis (ex Whittenbury et al. 1970) Bowman et al. 1993.</title>
        <authorList>
            <person name="Kaise H."/>
            <person name="Sawadogo J.B."/>
            <person name="Alam M.S."/>
            <person name="Ueno C."/>
            <person name="Dianou D."/>
            <person name="Shinjo R."/>
            <person name="Asakawa S."/>
        </authorList>
    </citation>
    <scope>NUCLEOTIDE SEQUENCE</scope>
    <source>
        <strain evidence="4">LMG27198</strain>
    </source>
</reference>
<dbReference type="GO" id="GO:0003697">
    <property type="term" value="F:single-stranded DNA binding"/>
    <property type="evidence" value="ECO:0007669"/>
    <property type="project" value="InterPro"/>
</dbReference>
<evidence type="ECO:0000313" key="5">
    <source>
        <dbReference type="Proteomes" id="UP001144323"/>
    </source>
</evidence>
<keyword evidence="5" id="KW-1185">Reference proteome</keyword>
<name>A0A9W6LUS4_9HYPH</name>
<dbReference type="GO" id="GO:0006310">
    <property type="term" value="P:DNA recombination"/>
    <property type="evidence" value="ECO:0007669"/>
    <property type="project" value="UniProtKB-KW"/>
</dbReference>
<evidence type="ECO:0000256" key="3">
    <source>
        <dbReference type="PIRNR" id="PIRNR002070"/>
    </source>
</evidence>
<dbReference type="GO" id="GO:0006260">
    <property type="term" value="P:DNA replication"/>
    <property type="evidence" value="ECO:0007669"/>
    <property type="project" value="InterPro"/>
</dbReference>
<dbReference type="AlphaFoldDB" id="A0A9W6LUS4"/>
<dbReference type="InterPro" id="IPR011344">
    <property type="entry name" value="ssDNA-bd"/>
</dbReference>
<dbReference type="InterPro" id="IPR000424">
    <property type="entry name" value="Primosome_PriB/ssb"/>
</dbReference>
<proteinExistence type="predicted"/>
<comment type="caution">
    <text evidence="4">The sequence shown here is derived from an EMBL/GenBank/DDBJ whole genome shotgun (WGS) entry which is preliminary data.</text>
</comment>
<evidence type="ECO:0000256" key="1">
    <source>
        <dbReference type="ARBA" id="ARBA00023125"/>
    </source>
</evidence>
<gene>
    <name evidence="4" type="ORF">LMG27198_47910</name>
</gene>
<organism evidence="4 5">
    <name type="scientific">Methylocystis echinoides</name>
    <dbReference type="NCBI Taxonomy" id="29468"/>
    <lineage>
        <taxon>Bacteria</taxon>
        <taxon>Pseudomonadati</taxon>
        <taxon>Pseudomonadota</taxon>
        <taxon>Alphaproteobacteria</taxon>
        <taxon>Hyphomicrobiales</taxon>
        <taxon>Methylocystaceae</taxon>
        <taxon>Methylocystis</taxon>
    </lineage>
</organism>
<dbReference type="InterPro" id="IPR012340">
    <property type="entry name" value="NA-bd_OB-fold"/>
</dbReference>
<protein>
    <recommendedName>
        <fullName evidence="3">Single-stranded DNA-binding protein</fullName>
    </recommendedName>
</protein>
<sequence length="119" mass="13383">MTSRNFFVISGNVSQKPRQFAGKAAKTVVTVAVDEFWTDRQSGERKKRTEFLTAFTFNAKIGDFLVDKVNIGDQITIDGHIRANSYEKNGEKIYTMDLEIARLDAHPARTDRAPDDEAA</sequence>
<dbReference type="SUPFAM" id="SSF50249">
    <property type="entry name" value="Nucleic acid-binding proteins"/>
    <property type="match status" value="1"/>
</dbReference>
<evidence type="ECO:0000256" key="2">
    <source>
        <dbReference type="ARBA" id="ARBA00023172"/>
    </source>
</evidence>
<evidence type="ECO:0000313" key="4">
    <source>
        <dbReference type="EMBL" id="GLI95799.1"/>
    </source>
</evidence>
<accession>A0A9W6LUS4</accession>